<dbReference type="AlphaFoldDB" id="A0A1N7LK68"/>
<dbReference type="EMBL" id="FTOV01000002">
    <property type="protein sequence ID" value="SIS74184.1"/>
    <property type="molecule type" value="Genomic_DNA"/>
</dbReference>
<reference evidence="1 2" key="1">
    <citation type="submission" date="2017-01" db="EMBL/GenBank/DDBJ databases">
        <authorList>
            <person name="Mah S.A."/>
            <person name="Swanson W.J."/>
            <person name="Moy G.W."/>
            <person name="Vacquier V.D."/>
        </authorList>
    </citation>
    <scope>NUCLEOTIDE SEQUENCE [LARGE SCALE GENOMIC DNA]</scope>
    <source>
        <strain evidence="1 2">DSM 18014</strain>
    </source>
</reference>
<evidence type="ECO:0000313" key="2">
    <source>
        <dbReference type="Proteomes" id="UP000185781"/>
    </source>
</evidence>
<protein>
    <submittedName>
        <fullName evidence="1">Uncharacterized protein</fullName>
    </submittedName>
</protein>
<proteinExistence type="predicted"/>
<dbReference type="Proteomes" id="UP000185781">
    <property type="component" value="Unassembled WGS sequence"/>
</dbReference>
<dbReference type="RefSeq" id="WP_076390758.1">
    <property type="nucleotide sequence ID" value="NZ_FTOV01000002.1"/>
</dbReference>
<dbReference type="STRING" id="373672.SAMN05421785_102292"/>
<evidence type="ECO:0000313" key="1">
    <source>
        <dbReference type="EMBL" id="SIS74184.1"/>
    </source>
</evidence>
<organism evidence="1 2">
    <name type="scientific">Chryseobacterium gambrini</name>
    <dbReference type="NCBI Taxonomy" id="373672"/>
    <lineage>
        <taxon>Bacteria</taxon>
        <taxon>Pseudomonadati</taxon>
        <taxon>Bacteroidota</taxon>
        <taxon>Flavobacteriia</taxon>
        <taxon>Flavobacteriales</taxon>
        <taxon>Weeksellaceae</taxon>
        <taxon>Chryseobacterium group</taxon>
        <taxon>Chryseobacterium</taxon>
    </lineage>
</organism>
<dbReference type="OrthoDB" id="1269332at2"/>
<accession>A0A1N7LK68</accession>
<name>A0A1N7LK68_9FLAO</name>
<gene>
    <name evidence="1" type="ORF">SAMN05421785_102292</name>
</gene>
<sequence>MQKPDKIIDLIFNNRAYKVEITGNVDKSDGFIYYTFKFDEENFIVISKFDGDQWKIANITDDSIAEKLGKWIEALD</sequence>